<evidence type="ECO:0000313" key="3">
    <source>
        <dbReference type="Proteomes" id="UP001217417"/>
    </source>
</evidence>
<feature type="region of interest" description="Disordered" evidence="1">
    <location>
        <begin position="15"/>
        <end position="64"/>
    </location>
</feature>
<accession>A0AAD7VRU3</accession>
<gene>
    <name evidence="2" type="ORF">POJ06DRAFT_259594</name>
</gene>
<name>A0AAD7VRU3_9ASCO</name>
<protein>
    <submittedName>
        <fullName evidence="2">Uncharacterized protein</fullName>
    </submittedName>
</protein>
<dbReference type="EMBL" id="JARPMG010000009">
    <property type="protein sequence ID" value="KAJ8098485.1"/>
    <property type="molecule type" value="Genomic_DNA"/>
</dbReference>
<dbReference type="Proteomes" id="UP001217417">
    <property type="component" value="Unassembled WGS sequence"/>
</dbReference>
<dbReference type="AlphaFoldDB" id="A0AAD7VRU3"/>
<proteinExistence type="predicted"/>
<sequence>MNTRRNRPDYFLLNDGIDEEASPEDRLDSSRTYHKSTSFSLSRSQRSSLAPLQEPPRRPDFQNLHPLTSLGHTLTYLNLKIRGWLRKATKEES</sequence>
<feature type="compositionally biased region" description="Low complexity" evidence="1">
    <location>
        <begin position="36"/>
        <end position="49"/>
    </location>
</feature>
<evidence type="ECO:0000256" key="1">
    <source>
        <dbReference type="SAM" id="MobiDB-lite"/>
    </source>
</evidence>
<keyword evidence="3" id="KW-1185">Reference proteome</keyword>
<comment type="caution">
    <text evidence="2">The sequence shown here is derived from an EMBL/GenBank/DDBJ whole genome shotgun (WGS) entry which is preliminary data.</text>
</comment>
<dbReference type="RefSeq" id="XP_056041935.1">
    <property type="nucleotide sequence ID" value="XM_056188409.1"/>
</dbReference>
<dbReference type="GeneID" id="80883575"/>
<organism evidence="2 3">
    <name type="scientific">Lipomyces tetrasporus</name>
    <dbReference type="NCBI Taxonomy" id="54092"/>
    <lineage>
        <taxon>Eukaryota</taxon>
        <taxon>Fungi</taxon>
        <taxon>Dikarya</taxon>
        <taxon>Ascomycota</taxon>
        <taxon>Saccharomycotina</taxon>
        <taxon>Lipomycetes</taxon>
        <taxon>Lipomycetales</taxon>
        <taxon>Lipomycetaceae</taxon>
        <taxon>Lipomyces</taxon>
    </lineage>
</organism>
<reference evidence="2" key="1">
    <citation type="submission" date="2023-03" db="EMBL/GenBank/DDBJ databases">
        <title>Near-Complete genome sequence of Lipomyces tetrasporous NRRL Y-64009, an oleaginous yeast capable of growing on lignocellulosic hydrolysates.</title>
        <authorList>
            <consortium name="Lawrence Berkeley National Laboratory"/>
            <person name="Jagtap S.S."/>
            <person name="Liu J.-J."/>
            <person name="Walukiewicz H.E."/>
            <person name="Pangilinan J."/>
            <person name="Lipzen A."/>
            <person name="Ahrendt S."/>
            <person name="Koriabine M."/>
            <person name="Cobaugh K."/>
            <person name="Salamov A."/>
            <person name="Yoshinaga Y."/>
            <person name="Ng V."/>
            <person name="Daum C."/>
            <person name="Grigoriev I.V."/>
            <person name="Slininger P.J."/>
            <person name="Dien B.S."/>
            <person name="Jin Y.-S."/>
            <person name="Rao C.V."/>
        </authorList>
    </citation>
    <scope>NUCLEOTIDE SEQUENCE</scope>
    <source>
        <strain evidence="2">NRRL Y-64009</strain>
    </source>
</reference>
<evidence type="ECO:0000313" key="2">
    <source>
        <dbReference type="EMBL" id="KAJ8098485.1"/>
    </source>
</evidence>